<evidence type="ECO:0000313" key="2">
    <source>
        <dbReference type="EMBL" id="MBB4036821.1"/>
    </source>
</evidence>
<evidence type="ECO:0000259" key="1">
    <source>
        <dbReference type="Pfam" id="PF08667"/>
    </source>
</evidence>
<organism evidence="2 3">
    <name type="scientific">Dysgonomonas hofstadii</name>
    <dbReference type="NCBI Taxonomy" id="637886"/>
    <lineage>
        <taxon>Bacteria</taxon>
        <taxon>Pseudomonadati</taxon>
        <taxon>Bacteroidota</taxon>
        <taxon>Bacteroidia</taxon>
        <taxon>Bacteroidales</taxon>
        <taxon>Dysgonomonadaceae</taxon>
        <taxon>Dysgonomonas</taxon>
    </lineage>
</organism>
<comment type="caution">
    <text evidence="2">The sequence shown here is derived from an EMBL/GenBank/DDBJ whole genome shotgun (WGS) entry which is preliminary data.</text>
</comment>
<gene>
    <name evidence="2" type="ORF">GGR21_002734</name>
</gene>
<sequence>MKEKKDINARLIETIRKYVSNDENIISRLEEILHIGQQSIYRRLRGEIPFTFEEVMKIALNLSFSLDEIIGKHHHKGTFLDMESFLKDELDIIDLYNDFTSKMVDDIHEVANAPDSLLISARNKIPLSLLLRYENLTRFRYLKVRHLQDPKSFNLQFSKVSLDLNNKVLMKKYINNYRKINNIELIIDDNTLLSMIKEITYFYKRKLITASDLSVLQSELFELINFIERHMSQGDDLGTQITCYLSTFNIETNYSYMQYNDKPIVKFWAYAEIPMTITDPRICNIQKEWLDSLKKYSTLITGSNEIQRVQYLDRQKEYIENVGKDIILAH</sequence>
<accession>A0A840CP06</accession>
<dbReference type="InterPro" id="IPR013975">
    <property type="entry name" value="Tscrpt_reg_BetR_N"/>
</dbReference>
<reference evidence="2 3" key="1">
    <citation type="submission" date="2020-08" db="EMBL/GenBank/DDBJ databases">
        <title>Genomic Encyclopedia of Type Strains, Phase IV (KMG-IV): sequencing the most valuable type-strain genomes for metagenomic binning, comparative biology and taxonomic classification.</title>
        <authorList>
            <person name="Goeker M."/>
        </authorList>
    </citation>
    <scope>NUCLEOTIDE SEQUENCE [LARGE SCALE GENOMIC DNA]</scope>
    <source>
        <strain evidence="2 3">DSM 104969</strain>
    </source>
</reference>
<dbReference type="EMBL" id="JACIEP010000009">
    <property type="protein sequence ID" value="MBB4036821.1"/>
    <property type="molecule type" value="Genomic_DNA"/>
</dbReference>
<protein>
    <recommendedName>
        <fullName evidence="1">Transcription regulator BetR N-terminal domain-containing protein</fullName>
    </recommendedName>
</protein>
<name>A0A840CP06_9BACT</name>
<dbReference type="RefSeq" id="WP_183307713.1">
    <property type="nucleotide sequence ID" value="NZ_JACIEP010000009.1"/>
</dbReference>
<evidence type="ECO:0000313" key="3">
    <source>
        <dbReference type="Proteomes" id="UP000555103"/>
    </source>
</evidence>
<keyword evidence="3" id="KW-1185">Reference proteome</keyword>
<dbReference type="AlphaFoldDB" id="A0A840CP06"/>
<dbReference type="Pfam" id="PF08667">
    <property type="entry name" value="BetR"/>
    <property type="match status" value="1"/>
</dbReference>
<feature type="domain" description="Transcription regulator BetR N-terminal" evidence="1">
    <location>
        <begin position="24"/>
        <end position="78"/>
    </location>
</feature>
<dbReference type="Proteomes" id="UP000555103">
    <property type="component" value="Unassembled WGS sequence"/>
</dbReference>
<proteinExistence type="predicted"/>